<evidence type="ECO:0000256" key="1">
    <source>
        <dbReference type="SAM" id="Phobius"/>
    </source>
</evidence>
<feature type="transmembrane region" description="Helical" evidence="1">
    <location>
        <begin position="194"/>
        <end position="217"/>
    </location>
</feature>
<keyword evidence="1" id="KW-0472">Membrane</keyword>
<evidence type="ECO:0000313" key="3">
    <source>
        <dbReference type="Proteomes" id="UP000440578"/>
    </source>
</evidence>
<organism evidence="2 3">
    <name type="scientific">Amphibalanus amphitrite</name>
    <name type="common">Striped barnacle</name>
    <name type="synonym">Balanus amphitrite</name>
    <dbReference type="NCBI Taxonomy" id="1232801"/>
    <lineage>
        <taxon>Eukaryota</taxon>
        <taxon>Metazoa</taxon>
        <taxon>Ecdysozoa</taxon>
        <taxon>Arthropoda</taxon>
        <taxon>Crustacea</taxon>
        <taxon>Multicrustacea</taxon>
        <taxon>Cirripedia</taxon>
        <taxon>Thoracica</taxon>
        <taxon>Thoracicalcarea</taxon>
        <taxon>Balanomorpha</taxon>
        <taxon>Balanoidea</taxon>
        <taxon>Balanidae</taxon>
        <taxon>Amphibalaninae</taxon>
        <taxon>Amphibalanus</taxon>
    </lineage>
</organism>
<dbReference type="Pfam" id="PF01275">
    <property type="entry name" value="Myelin_PLP"/>
    <property type="match status" value="1"/>
</dbReference>
<keyword evidence="1" id="KW-0812">Transmembrane</keyword>
<dbReference type="PANTHER" id="PTHR11683">
    <property type="entry name" value="MYELIN PROTEOLIPID"/>
    <property type="match status" value="1"/>
</dbReference>
<dbReference type="Proteomes" id="UP000440578">
    <property type="component" value="Unassembled WGS sequence"/>
</dbReference>
<dbReference type="GO" id="GO:0005886">
    <property type="term" value="C:plasma membrane"/>
    <property type="evidence" value="ECO:0007669"/>
    <property type="project" value="TreeGrafter"/>
</dbReference>
<feature type="transmembrane region" description="Helical" evidence="1">
    <location>
        <begin position="107"/>
        <end position="138"/>
    </location>
</feature>
<dbReference type="OrthoDB" id="9993736at2759"/>
<proteinExistence type="predicted"/>
<evidence type="ECO:0000313" key="2">
    <source>
        <dbReference type="EMBL" id="KAF0296210.1"/>
    </source>
</evidence>
<name>A0A6A4VXU9_AMPAM</name>
<dbReference type="PANTHER" id="PTHR11683:SF12">
    <property type="entry name" value="M6, ISOFORM F"/>
    <property type="match status" value="1"/>
</dbReference>
<protein>
    <submittedName>
        <fullName evidence="2">Neuronal membrane glycoprotein M6-a</fullName>
    </submittedName>
</protein>
<keyword evidence="1" id="KW-1133">Transmembrane helix</keyword>
<feature type="transmembrane region" description="Helical" evidence="1">
    <location>
        <begin position="58"/>
        <end position="86"/>
    </location>
</feature>
<feature type="transmembrane region" description="Helical" evidence="1">
    <location>
        <begin position="12"/>
        <end position="38"/>
    </location>
</feature>
<dbReference type="EMBL" id="VIIS01001579">
    <property type="protein sequence ID" value="KAF0296210.1"/>
    <property type="molecule type" value="Genomic_DNA"/>
</dbReference>
<keyword evidence="3" id="KW-1185">Reference proteome</keyword>
<sequence>MSNGCRSWMLKMPYATLLATLLCIIGVGVFCGCIYRVFTLCLRMFDEVFHFHLDWLEPVQLVCMIVGVAMAALGIMILLVGCLTTGSTRARVFRSRPGRARGRTSCAVFMGVAYILQMAWMLMFGVLVIGCVMFAIFWNMCLSDRVQVLQECIDFRQFAFVFPNNTREEDMQVCGAGEQKLFCKDYVENIQVNLVLSAVGCFLVLLSLVNYLMCLAANYAHIKDQEKFVDLSEMQYLQVSEPGTLAKDRF</sequence>
<dbReference type="GO" id="GO:0031175">
    <property type="term" value="P:neuron projection development"/>
    <property type="evidence" value="ECO:0007669"/>
    <property type="project" value="TreeGrafter"/>
</dbReference>
<dbReference type="PROSITE" id="PS51257">
    <property type="entry name" value="PROKAR_LIPOPROTEIN"/>
    <property type="match status" value="1"/>
</dbReference>
<accession>A0A6A4VXU9</accession>
<dbReference type="AlphaFoldDB" id="A0A6A4VXU9"/>
<dbReference type="InterPro" id="IPR001614">
    <property type="entry name" value="Myelin_PLP"/>
</dbReference>
<gene>
    <name evidence="2" type="primary">Gpm6a</name>
    <name evidence="2" type="ORF">FJT64_006362</name>
</gene>
<reference evidence="2 3" key="1">
    <citation type="submission" date="2019-07" db="EMBL/GenBank/DDBJ databases">
        <title>Draft genome assembly of a fouling barnacle, Amphibalanus amphitrite (Darwin, 1854): The first reference genome for Thecostraca.</title>
        <authorList>
            <person name="Kim W."/>
        </authorList>
    </citation>
    <scope>NUCLEOTIDE SEQUENCE [LARGE SCALE GENOMIC DNA]</scope>
    <source>
        <strain evidence="2">SNU_AA5</strain>
        <tissue evidence="2">Soma without cirri and trophi</tissue>
    </source>
</reference>
<comment type="caution">
    <text evidence="2">The sequence shown here is derived from an EMBL/GenBank/DDBJ whole genome shotgun (WGS) entry which is preliminary data.</text>
</comment>